<proteinExistence type="predicted"/>
<evidence type="ECO:0000313" key="2">
    <source>
        <dbReference type="Proteomes" id="UP000036045"/>
    </source>
</evidence>
<dbReference type="Proteomes" id="UP000036045">
    <property type="component" value="Unassembled WGS sequence"/>
</dbReference>
<keyword evidence="2" id="KW-1185">Reference proteome</keyword>
<protein>
    <submittedName>
        <fullName evidence="1">Uncharacterized protein</fullName>
    </submittedName>
</protein>
<dbReference type="EMBL" id="LDPH01000010">
    <property type="protein sequence ID" value="KLV26156.1"/>
    <property type="molecule type" value="Genomic_DNA"/>
</dbReference>
<dbReference type="PATRIC" id="fig|1397.4.peg.575"/>
<evidence type="ECO:0000313" key="1">
    <source>
        <dbReference type="EMBL" id="KLV26156.1"/>
    </source>
</evidence>
<gene>
    <name evidence="1" type="ORF">ABW02_12380</name>
</gene>
<reference evidence="1 2" key="1">
    <citation type="submission" date="2015-05" db="EMBL/GenBank/DDBJ databases">
        <title>Whole genome sequence and identification of bacterial endophytes from Costus igneus.</title>
        <authorList>
            <person name="Lee Y.P."/>
            <person name="Gan H.M."/>
            <person name="Eng W."/>
            <person name="Wheatley M.S."/>
            <person name="Caraballo A."/>
            <person name="Polter S."/>
            <person name="Savka M.A."/>
            <person name="Hudson A.O."/>
        </authorList>
    </citation>
    <scope>NUCLEOTIDE SEQUENCE [LARGE SCALE GENOMIC DNA]</scope>
    <source>
        <strain evidence="1 2">RIT379</strain>
    </source>
</reference>
<comment type="caution">
    <text evidence="1">The sequence shown here is derived from an EMBL/GenBank/DDBJ whole genome shotgun (WGS) entry which is preliminary data.</text>
</comment>
<organism evidence="1 2">
    <name type="scientific">Niallia circulans</name>
    <name type="common">Bacillus circulans</name>
    <dbReference type="NCBI Taxonomy" id="1397"/>
    <lineage>
        <taxon>Bacteria</taxon>
        <taxon>Bacillati</taxon>
        <taxon>Bacillota</taxon>
        <taxon>Bacilli</taxon>
        <taxon>Bacillales</taxon>
        <taxon>Bacillaceae</taxon>
        <taxon>Niallia</taxon>
    </lineage>
</organism>
<accession>A0A0J1IJM0</accession>
<sequence length="70" mass="8361">MEIYRLKLGDVVIYKDAMSIFLLLKDEKNKKGLAVSRQGLFYFYEQRGWEKFFTVKQRGISLFVINFTTK</sequence>
<dbReference type="AlphaFoldDB" id="A0A0J1IJM0"/>
<name>A0A0J1IJM0_NIACI</name>